<dbReference type="SUPFAM" id="SSF89082">
    <property type="entry name" value="Antibiotic binding domain of TipA-like multidrug resistance regulators"/>
    <property type="match status" value="1"/>
</dbReference>
<dbReference type="InterPro" id="IPR036244">
    <property type="entry name" value="TipA-like_antibiotic-bd"/>
</dbReference>
<comment type="caution">
    <text evidence="2">The sequence shown here is derived from an EMBL/GenBank/DDBJ whole genome shotgun (WGS) entry which is preliminary data.</text>
</comment>
<reference evidence="2 3" key="1">
    <citation type="submission" date="2019-02" db="EMBL/GenBank/DDBJ databases">
        <title>Draft genome sequences of novel Actinobacteria.</title>
        <authorList>
            <person name="Sahin N."/>
            <person name="Ay H."/>
            <person name="Saygin H."/>
        </authorList>
    </citation>
    <scope>NUCLEOTIDE SEQUENCE [LARGE SCALE GENOMIC DNA]</scope>
    <source>
        <strain evidence="2 3">8K307</strain>
    </source>
</reference>
<dbReference type="OrthoDB" id="9809391at2"/>
<dbReference type="EMBL" id="SMLB01000006">
    <property type="protein sequence ID" value="TDD71369.1"/>
    <property type="molecule type" value="Genomic_DNA"/>
</dbReference>
<sequence length="125" mass="14079">MEMPGINRPERLLDGFATPLADTGDRQNWPEGLDAEERDLADRMVRLAGLMVADTRADDPTVLDEVEWYHQMATRYGLTTAELFTCLGQLCAEDEQVRRLFDQISPGLAAYQRNAVAAYARTRMA</sequence>
<evidence type="ECO:0000259" key="1">
    <source>
        <dbReference type="Pfam" id="PF07739"/>
    </source>
</evidence>
<feature type="domain" description="TipAS antibiotic-recognition" evidence="1">
    <location>
        <begin position="39"/>
        <end position="119"/>
    </location>
</feature>
<dbReference type="Gene3D" id="1.10.490.50">
    <property type="entry name" value="Antibiotic binding domain of TipA-like multidrug resistance regulators"/>
    <property type="match status" value="1"/>
</dbReference>
<keyword evidence="3" id="KW-1185">Reference proteome</keyword>
<dbReference type="RefSeq" id="WP_132102433.1">
    <property type="nucleotide sequence ID" value="NZ_SMLB01000006.1"/>
</dbReference>
<dbReference type="AlphaFoldDB" id="A0A4R5AJ11"/>
<dbReference type="Proteomes" id="UP000295217">
    <property type="component" value="Unassembled WGS sequence"/>
</dbReference>
<accession>A0A4R5AJ11</accession>
<gene>
    <name evidence="2" type="ORF">E1262_07155</name>
</gene>
<name>A0A4R5AJ11_9ACTN</name>
<dbReference type="Pfam" id="PF07739">
    <property type="entry name" value="TipAS"/>
    <property type="match status" value="1"/>
</dbReference>
<dbReference type="InterPro" id="IPR012925">
    <property type="entry name" value="TipAS_dom"/>
</dbReference>
<proteinExistence type="predicted"/>
<organism evidence="2 3">
    <name type="scientific">Jiangella aurantiaca</name>
    <dbReference type="NCBI Taxonomy" id="2530373"/>
    <lineage>
        <taxon>Bacteria</taxon>
        <taxon>Bacillati</taxon>
        <taxon>Actinomycetota</taxon>
        <taxon>Actinomycetes</taxon>
        <taxon>Jiangellales</taxon>
        <taxon>Jiangellaceae</taxon>
        <taxon>Jiangella</taxon>
    </lineage>
</organism>
<evidence type="ECO:0000313" key="2">
    <source>
        <dbReference type="EMBL" id="TDD71369.1"/>
    </source>
</evidence>
<protein>
    <recommendedName>
        <fullName evidence="1">TipAS antibiotic-recognition domain-containing protein</fullName>
    </recommendedName>
</protein>
<evidence type="ECO:0000313" key="3">
    <source>
        <dbReference type="Proteomes" id="UP000295217"/>
    </source>
</evidence>